<dbReference type="Proteomes" id="UP001319861">
    <property type="component" value="Chromosome"/>
</dbReference>
<evidence type="ECO:0000256" key="1">
    <source>
        <dbReference type="SAM" id="MobiDB-lite"/>
    </source>
</evidence>
<accession>A0ABM7PQQ2</accession>
<sequence>MRGARAEGTKGKTVGIKDVCRGRSVLSLSTVAVMVALAASGCSPADAPAAAPEPSRSASNSATSSPAPTGAPTAPSAAPSRTGESDAEPSAEPAVVSDPEGPSLGGVDVPAQWPSVPRGFHSFIPVAQPPVGAPAVVPMTTAPGTAPSPAPPVACTVAAFVPAPAPEYGTPVTALVLDYVPSFDLNAPEGLGARAAVEWWAANGHPHTAEAARQALDAAAGVRDDAARDAQYQAFLTGSLPGLKVLDDRIAGYMALAAGNPRVSQAGQAPLTSYDPAVLAEFLRRGQYAAEVQGIAEAGRGAVVTGANRALAVGTREALLDFLRAGALLAQEANDRQSVYALLATGPSPSVYDAAQAALGADSPLVVAEFLRAGQHAAAAQDACQ</sequence>
<feature type="compositionally biased region" description="Low complexity" evidence="1">
    <location>
        <begin position="43"/>
        <end position="82"/>
    </location>
</feature>
<keyword evidence="3" id="KW-1185">Reference proteome</keyword>
<dbReference type="EMBL" id="AP024525">
    <property type="protein sequence ID" value="BCT74526.1"/>
    <property type="molecule type" value="Genomic_DNA"/>
</dbReference>
<evidence type="ECO:0000313" key="2">
    <source>
        <dbReference type="EMBL" id="BCT74526.1"/>
    </source>
</evidence>
<evidence type="ECO:0000313" key="3">
    <source>
        <dbReference type="Proteomes" id="UP001319861"/>
    </source>
</evidence>
<gene>
    <name evidence="2" type="ORF">SCMU_03680</name>
</gene>
<protein>
    <submittedName>
        <fullName evidence="2">Uncharacterized protein</fullName>
    </submittedName>
</protein>
<name>A0ABM7PQQ2_SINCY</name>
<dbReference type="Pfam" id="PF03752">
    <property type="entry name" value="ALF"/>
    <property type="match status" value="1"/>
</dbReference>
<proteinExistence type="predicted"/>
<reference evidence="2 3" key="1">
    <citation type="journal article" date="2021" name="J. Biosci. Bioeng.">
        <title>Identification and characterization of a chc gene cluster responsible for the aromatization pathway of cyclohexanecarboxylate degradation in Sinomonas cyclohexanicum ATCC 51369.</title>
        <authorList>
            <person name="Yamamoto T."/>
            <person name="Hasegawa Y."/>
            <person name="Lau P.C.K."/>
            <person name="Iwaki H."/>
        </authorList>
    </citation>
    <scope>NUCLEOTIDE SEQUENCE [LARGE SCALE GENOMIC DNA]</scope>
    <source>
        <strain evidence="2 3">ATCC 51369</strain>
    </source>
</reference>
<feature type="region of interest" description="Disordered" evidence="1">
    <location>
        <begin position="43"/>
        <end position="110"/>
    </location>
</feature>
<organism evidence="2 3">
    <name type="scientific">Sinomonas cyclohexanicum</name>
    <name type="common">Corynebacterium cyclohexanicum</name>
    <dbReference type="NCBI Taxonomy" id="322009"/>
    <lineage>
        <taxon>Bacteria</taxon>
        <taxon>Bacillati</taxon>
        <taxon>Actinomycetota</taxon>
        <taxon>Actinomycetes</taxon>
        <taxon>Micrococcales</taxon>
        <taxon>Micrococcaceae</taxon>
        <taxon>Sinomonas</taxon>
    </lineage>
</organism>
<dbReference type="InterPro" id="IPR005506">
    <property type="entry name" value="DUF312_ALF"/>
</dbReference>